<feature type="compositionally biased region" description="Low complexity" evidence="1">
    <location>
        <begin position="140"/>
        <end position="181"/>
    </location>
</feature>
<accession>A0ABS5VFM2</accession>
<dbReference type="EMBL" id="JAHEWS010000014">
    <property type="protein sequence ID" value="MBT1588284.1"/>
    <property type="molecule type" value="Genomic_DNA"/>
</dbReference>
<dbReference type="Gene3D" id="3.40.960.10">
    <property type="entry name" value="VSR Endonuclease"/>
    <property type="match status" value="1"/>
</dbReference>
<reference evidence="2 3" key="1">
    <citation type="submission" date="2021-05" db="EMBL/GenBank/DDBJ databases">
        <title>Whole genome sequence of Curtobacterium flaccumfaciens pv. flaccumfaciens strain CFBP 8819.</title>
        <authorList>
            <person name="Osdaghi E."/>
            <person name="Taghouti G."/>
            <person name="Portier P."/>
            <person name="Fazliarab A."/>
            <person name="Taghavi S.M."/>
            <person name="Briand M."/>
            <person name="Le-Saux M."/>
            <person name="Jacques M.-A."/>
        </authorList>
    </citation>
    <scope>NUCLEOTIDE SEQUENCE [LARGE SCALE GENOMIC DNA]</scope>
    <source>
        <strain evidence="2 3">CFBP 8819</strain>
    </source>
</reference>
<evidence type="ECO:0008006" key="4">
    <source>
        <dbReference type="Google" id="ProtNLM"/>
    </source>
</evidence>
<dbReference type="RefSeq" id="WP_214544707.1">
    <property type="nucleotide sequence ID" value="NZ_JAHEWS010000014.1"/>
</dbReference>
<evidence type="ECO:0000313" key="2">
    <source>
        <dbReference type="EMBL" id="MBT1588284.1"/>
    </source>
</evidence>
<keyword evidence="3" id="KW-1185">Reference proteome</keyword>
<comment type="caution">
    <text evidence="2">The sequence shown here is derived from an EMBL/GenBank/DDBJ whole genome shotgun (WGS) entry which is preliminary data.</text>
</comment>
<protein>
    <recommendedName>
        <fullName evidence="4">Zinc-ribbon domain-containing protein</fullName>
    </recommendedName>
</protein>
<sequence>MAEPVDAWWRRRQWSRGEAVPYAVGQFRADWAPYPVLIRQYHPDWNHGVVLTQVPPAAEVLLTWECDVGHVFVATPSEQRSRPGRERRRSVWCPECAVQAQPQRWPVLPSDWPRTVPVPQRVVRSAGRQTLPAAPVRGVPAGAVASSRARSRRPVAGSAGAAGSAGSAGGAPRRAAQSAPRTICSKTPRLPSGESFTSVCAPATASAVEAELRGMLSERFAFTYDHSAIRLDRPFFDHVEAWPDIILPELRVAIEYDSTGRHGLEHVGPRQETDRRKDRAVRAVGWEVVRIRTGRLPALGPYDLQVSGISGRTVERLADTLRELRGALFVDAYAR</sequence>
<name>A0ABS5VFM2_9MICO</name>
<gene>
    <name evidence="2" type="ORF">KK097_10710</name>
</gene>
<proteinExistence type="predicted"/>
<dbReference type="Proteomes" id="UP001519641">
    <property type="component" value="Unassembled WGS sequence"/>
</dbReference>
<feature type="region of interest" description="Disordered" evidence="1">
    <location>
        <begin position="140"/>
        <end position="189"/>
    </location>
</feature>
<organism evidence="2 3">
    <name type="scientific">Curtobacterium aurantiacum</name>
    <dbReference type="NCBI Taxonomy" id="3236919"/>
    <lineage>
        <taxon>Bacteria</taxon>
        <taxon>Bacillati</taxon>
        <taxon>Actinomycetota</taxon>
        <taxon>Actinomycetes</taxon>
        <taxon>Micrococcales</taxon>
        <taxon>Microbacteriaceae</taxon>
        <taxon>Curtobacterium</taxon>
    </lineage>
</organism>
<evidence type="ECO:0000256" key="1">
    <source>
        <dbReference type="SAM" id="MobiDB-lite"/>
    </source>
</evidence>
<evidence type="ECO:0000313" key="3">
    <source>
        <dbReference type="Proteomes" id="UP001519641"/>
    </source>
</evidence>